<keyword evidence="3" id="KW-0645">Protease</keyword>
<reference evidence="3 4" key="1">
    <citation type="submission" date="2021-06" db="EMBL/GenBank/DDBJ databases">
        <authorList>
            <person name="Sun Q."/>
            <person name="Li D."/>
        </authorList>
    </citation>
    <scope>NUCLEOTIDE SEQUENCE [LARGE SCALE GENOMIC DNA]</scope>
    <source>
        <strain evidence="3 4">MSJ-4</strain>
    </source>
</reference>
<feature type="transmembrane region" description="Helical" evidence="1">
    <location>
        <begin position="33"/>
        <end position="53"/>
    </location>
</feature>
<keyword evidence="1" id="KW-0812">Transmembrane</keyword>
<keyword evidence="1" id="KW-1133">Transmembrane helix</keyword>
<accession>A0ABS6EYM2</accession>
<proteinExistence type="predicted"/>
<evidence type="ECO:0000313" key="3">
    <source>
        <dbReference type="EMBL" id="MBU5591315.1"/>
    </source>
</evidence>
<feature type="transmembrane region" description="Helical" evidence="1">
    <location>
        <begin position="65"/>
        <end position="85"/>
    </location>
</feature>
<dbReference type="RefSeq" id="WP_216456322.1">
    <property type="nucleotide sequence ID" value="NZ_JAHLQL010000001.1"/>
</dbReference>
<feature type="domain" description="CAAX prenyl protease 2/Lysostaphin resistance protein A-like" evidence="2">
    <location>
        <begin position="102"/>
        <end position="192"/>
    </location>
</feature>
<dbReference type="InterPro" id="IPR003675">
    <property type="entry name" value="Rce1/LyrA-like_dom"/>
</dbReference>
<organism evidence="3 4">
    <name type="scientific">Clostridium simiarum</name>
    <dbReference type="NCBI Taxonomy" id="2841506"/>
    <lineage>
        <taxon>Bacteria</taxon>
        <taxon>Bacillati</taxon>
        <taxon>Bacillota</taxon>
        <taxon>Clostridia</taxon>
        <taxon>Eubacteriales</taxon>
        <taxon>Clostridiaceae</taxon>
        <taxon>Clostridium</taxon>
    </lineage>
</organism>
<dbReference type="Proteomes" id="UP000736583">
    <property type="component" value="Unassembled WGS sequence"/>
</dbReference>
<gene>
    <name evidence="3" type="ORF">KQI89_06035</name>
</gene>
<dbReference type="GO" id="GO:0008237">
    <property type="term" value="F:metallopeptidase activity"/>
    <property type="evidence" value="ECO:0007669"/>
    <property type="project" value="UniProtKB-KW"/>
</dbReference>
<protein>
    <submittedName>
        <fullName evidence="3">CPBP family intramembrane metalloprotease</fullName>
    </submittedName>
</protein>
<keyword evidence="3" id="KW-0378">Hydrolase</keyword>
<evidence type="ECO:0000256" key="1">
    <source>
        <dbReference type="SAM" id="Phobius"/>
    </source>
</evidence>
<feature type="transmembrane region" description="Helical" evidence="1">
    <location>
        <begin position="125"/>
        <end position="148"/>
    </location>
</feature>
<keyword evidence="1" id="KW-0472">Membrane</keyword>
<evidence type="ECO:0000313" key="4">
    <source>
        <dbReference type="Proteomes" id="UP000736583"/>
    </source>
</evidence>
<sequence length="205" mass="23949">MVYLILIGIILFSYTILESIVKKIFPSLGKDQLWANVGYYSWGLVLLIIYLIIRPMDYITKIPINNILGISFIISFSVVTIFICIKDPNVYYPRKNNKLKCFHYGVIQPILEEVAFRGLILPMTIYLSGNNTSLIILLNSFIFMFFHLNYWSLEKKHKKLFINFFMLGLFFNYIAIGTQSIFYGVLCHIIVNGGNTLYRNWVNRK</sequence>
<feature type="transmembrane region" description="Helical" evidence="1">
    <location>
        <begin position="160"/>
        <end position="175"/>
    </location>
</feature>
<keyword evidence="3" id="KW-0482">Metalloprotease</keyword>
<dbReference type="Pfam" id="PF02517">
    <property type="entry name" value="Rce1-like"/>
    <property type="match status" value="1"/>
</dbReference>
<keyword evidence="4" id="KW-1185">Reference proteome</keyword>
<comment type="caution">
    <text evidence="3">The sequence shown here is derived from an EMBL/GenBank/DDBJ whole genome shotgun (WGS) entry which is preliminary data.</text>
</comment>
<name>A0ABS6EYM2_9CLOT</name>
<dbReference type="EMBL" id="JAHLQL010000001">
    <property type="protein sequence ID" value="MBU5591315.1"/>
    <property type="molecule type" value="Genomic_DNA"/>
</dbReference>
<evidence type="ECO:0000259" key="2">
    <source>
        <dbReference type="Pfam" id="PF02517"/>
    </source>
</evidence>